<feature type="transmembrane region" description="Helical" evidence="5">
    <location>
        <begin position="94"/>
        <end position="117"/>
    </location>
</feature>
<name>A0ABQ5ZBN8_9HYPH</name>
<evidence type="ECO:0000256" key="2">
    <source>
        <dbReference type="ARBA" id="ARBA00022989"/>
    </source>
</evidence>
<dbReference type="Proteomes" id="UP001156702">
    <property type="component" value="Unassembled WGS sequence"/>
</dbReference>
<evidence type="ECO:0000256" key="4">
    <source>
        <dbReference type="SAM" id="MobiDB-lite"/>
    </source>
</evidence>
<dbReference type="PANTHER" id="PTHR23521:SF3">
    <property type="entry name" value="MFS TRANSPORTER"/>
    <property type="match status" value="1"/>
</dbReference>
<evidence type="ECO:0000256" key="3">
    <source>
        <dbReference type="ARBA" id="ARBA00023136"/>
    </source>
</evidence>
<sequence>MEGARPTRRREPFMQSSSSTVVSPDWPAIAAVILGVTAFSVAQGLTYPLISLTLEARGFSPALIGVNALAFAAGLAASTLLLGSLTARWRADRLIIASLVGCSLCLATFAASSSFAVWFLARFLLGFFASLIFMLGEAWLNAACPDRLRGRVSGIYGAGMCAGFAAGPLAIPLLGSEGGLGFALTAVYLAIVAFATAMLMFSTRTVPEPSSTGDVFRFFKAAPLLVGMVFAFGFADIAAISAMPVYFVKMGHTEAFAAISVTVLALPTAIAQPFIGLLLDKLPRERVALAAVVVAAASYLILPSMQSEVAILSVFALMGTATFSLYTCALTMLGERYSSAMLVAGAAAFALAYAAGSGAGSALTGAIMEAGGPKAGPLSVGIGLTLFTAALMIARRR</sequence>
<feature type="domain" description="Major facilitator superfamily (MFS) profile" evidence="6">
    <location>
        <begin position="28"/>
        <end position="397"/>
    </location>
</feature>
<feature type="transmembrane region" description="Helical" evidence="5">
    <location>
        <begin position="255"/>
        <end position="275"/>
    </location>
</feature>
<dbReference type="InterPro" id="IPR011701">
    <property type="entry name" value="MFS"/>
</dbReference>
<dbReference type="PANTHER" id="PTHR23521">
    <property type="entry name" value="TRANSPORTER MFS SUPERFAMILY"/>
    <property type="match status" value="1"/>
</dbReference>
<feature type="transmembrane region" description="Helical" evidence="5">
    <location>
        <begin position="222"/>
        <end position="243"/>
    </location>
</feature>
<proteinExistence type="predicted"/>
<keyword evidence="1 5" id="KW-0812">Transmembrane</keyword>
<feature type="transmembrane region" description="Helical" evidence="5">
    <location>
        <begin position="62"/>
        <end position="82"/>
    </location>
</feature>
<keyword evidence="3 5" id="KW-0472">Membrane</keyword>
<keyword evidence="8" id="KW-1185">Reference proteome</keyword>
<feature type="transmembrane region" description="Helical" evidence="5">
    <location>
        <begin position="340"/>
        <end position="363"/>
    </location>
</feature>
<feature type="transmembrane region" description="Helical" evidence="5">
    <location>
        <begin position="375"/>
        <end position="394"/>
    </location>
</feature>
<dbReference type="Gene3D" id="1.20.1250.20">
    <property type="entry name" value="MFS general substrate transporter like domains"/>
    <property type="match status" value="2"/>
</dbReference>
<accession>A0ABQ5ZBN8</accession>
<feature type="transmembrane region" description="Helical" evidence="5">
    <location>
        <begin position="154"/>
        <end position="174"/>
    </location>
</feature>
<evidence type="ECO:0000313" key="8">
    <source>
        <dbReference type="Proteomes" id="UP001156702"/>
    </source>
</evidence>
<comment type="caution">
    <text evidence="7">The sequence shown here is derived from an EMBL/GenBank/DDBJ whole genome shotgun (WGS) entry which is preliminary data.</text>
</comment>
<dbReference type="EMBL" id="BSOP01000003">
    <property type="protein sequence ID" value="GLR49040.1"/>
    <property type="molecule type" value="Genomic_DNA"/>
</dbReference>
<evidence type="ECO:0000259" key="6">
    <source>
        <dbReference type="PROSITE" id="PS50850"/>
    </source>
</evidence>
<dbReference type="InterPro" id="IPR020846">
    <property type="entry name" value="MFS_dom"/>
</dbReference>
<evidence type="ECO:0000256" key="1">
    <source>
        <dbReference type="ARBA" id="ARBA00022692"/>
    </source>
</evidence>
<protein>
    <submittedName>
        <fullName evidence="7">MFS transporter</fullName>
    </submittedName>
</protein>
<feature type="transmembrane region" description="Helical" evidence="5">
    <location>
        <begin position="311"/>
        <end position="333"/>
    </location>
</feature>
<gene>
    <name evidence="7" type="ORF">GCM10007923_02450</name>
</gene>
<reference evidence="8" key="1">
    <citation type="journal article" date="2019" name="Int. J. Syst. Evol. Microbiol.">
        <title>The Global Catalogue of Microorganisms (GCM) 10K type strain sequencing project: providing services to taxonomists for standard genome sequencing and annotation.</title>
        <authorList>
            <consortium name="The Broad Institute Genomics Platform"/>
            <consortium name="The Broad Institute Genome Sequencing Center for Infectious Disease"/>
            <person name="Wu L."/>
            <person name="Ma J."/>
        </authorList>
    </citation>
    <scope>NUCLEOTIDE SEQUENCE [LARGE SCALE GENOMIC DNA]</scope>
    <source>
        <strain evidence="8">NBRC 102122</strain>
    </source>
</reference>
<dbReference type="PROSITE" id="PS50850">
    <property type="entry name" value="MFS"/>
    <property type="match status" value="1"/>
</dbReference>
<dbReference type="Pfam" id="PF07690">
    <property type="entry name" value="MFS_1"/>
    <property type="match status" value="1"/>
</dbReference>
<dbReference type="SUPFAM" id="SSF103473">
    <property type="entry name" value="MFS general substrate transporter"/>
    <property type="match status" value="1"/>
</dbReference>
<feature type="transmembrane region" description="Helical" evidence="5">
    <location>
        <begin position="287"/>
        <end position="305"/>
    </location>
</feature>
<evidence type="ECO:0000256" key="5">
    <source>
        <dbReference type="SAM" id="Phobius"/>
    </source>
</evidence>
<evidence type="ECO:0000313" key="7">
    <source>
        <dbReference type="EMBL" id="GLR49040.1"/>
    </source>
</evidence>
<keyword evidence="2 5" id="KW-1133">Transmembrane helix</keyword>
<dbReference type="InterPro" id="IPR036259">
    <property type="entry name" value="MFS_trans_sf"/>
</dbReference>
<feature type="transmembrane region" description="Helical" evidence="5">
    <location>
        <begin position="180"/>
        <end position="201"/>
    </location>
</feature>
<feature type="transmembrane region" description="Helical" evidence="5">
    <location>
        <begin position="123"/>
        <end position="142"/>
    </location>
</feature>
<feature type="transmembrane region" description="Helical" evidence="5">
    <location>
        <begin position="21"/>
        <end position="42"/>
    </location>
</feature>
<organism evidence="7 8">
    <name type="scientific">Shinella yambaruensis</name>
    <dbReference type="NCBI Taxonomy" id="415996"/>
    <lineage>
        <taxon>Bacteria</taxon>
        <taxon>Pseudomonadati</taxon>
        <taxon>Pseudomonadota</taxon>
        <taxon>Alphaproteobacteria</taxon>
        <taxon>Hyphomicrobiales</taxon>
        <taxon>Rhizobiaceae</taxon>
        <taxon>Shinella</taxon>
    </lineage>
</organism>
<feature type="region of interest" description="Disordered" evidence="4">
    <location>
        <begin position="1"/>
        <end position="21"/>
    </location>
</feature>